<dbReference type="InterPro" id="IPR000601">
    <property type="entry name" value="PKD_dom"/>
</dbReference>
<dbReference type="SUPFAM" id="SSF117281">
    <property type="entry name" value="Kelch motif"/>
    <property type="match status" value="1"/>
</dbReference>
<dbReference type="Pfam" id="PF18911">
    <property type="entry name" value="PKD_4"/>
    <property type="match status" value="1"/>
</dbReference>
<dbReference type="SMART" id="SM00612">
    <property type="entry name" value="Kelch"/>
    <property type="match status" value="5"/>
</dbReference>
<comment type="caution">
    <text evidence="3">The sequence shown here is derived from an EMBL/GenBank/DDBJ whole genome shotgun (WGS) entry which is preliminary data.</text>
</comment>
<dbReference type="Proteomes" id="UP001174839">
    <property type="component" value="Unassembled WGS sequence"/>
</dbReference>
<evidence type="ECO:0000259" key="2">
    <source>
        <dbReference type="PROSITE" id="PS50093"/>
    </source>
</evidence>
<dbReference type="InterPro" id="IPR006652">
    <property type="entry name" value="Kelch_1"/>
</dbReference>
<gene>
    <name evidence="3" type="ORF">QU605_11590</name>
</gene>
<dbReference type="RefSeq" id="WP_289725477.1">
    <property type="nucleotide sequence ID" value="NZ_JAUDUY010000005.1"/>
</dbReference>
<dbReference type="Gene3D" id="2.60.120.430">
    <property type="entry name" value="Galactose-binding lectin"/>
    <property type="match status" value="1"/>
</dbReference>
<dbReference type="Gene3D" id="2.60.40.10">
    <property type="entry name" value="Immunoglobulins"/>
    <property type="match status" value="1"/>
</dbReference>
<dbReference type="InterPro" id="IPR015915">
    <property type="entry name" value="Kelch-typ_b-propeller"/>
</dbReference>
<dbReference type="NCBIfam" id="TIGR04183">
    <property type="entry name" value="Por_Secre_tail"/>
    <property type="match status" value="1"/>
</dbReference>
<dbReference type="Gene3D" id="3.40.50.880">
    <property type="match status" value="1"/>
</dbReference>
<dbReference type="EMBL" id="JAUDUY010000005">
    <property type="protein sequence ID" value="MDM9632121.1"/>
    <property type="molecule type" value="Genomic_DNA"/>
</dbReference>
<dbReference type="Gene3D" id="2.120.10.80">
    <property type="entry name" value="Kelch-type beta propeller"/>
    <property type="match status" value="2"/>
</dbReference>
<sequence length="1045" mass="111957">FPEGSYTLTATAYDGRYGAGNIIGVTSIQFSIVPGGGGGNLPPAAIASATPLNGDVPLDVSFTGSNSTDDSGIDTYAWDFGDGNGASVANPSHTYTTAGIFTATLTVTDQEGLENQTTIEITVEESVETEITSFTLIDATSNSDLLELSEGLEIPVSVTQGIDLSIRANASPSGIGSVGIELTGPVSQNQIEGSAPYALFGNTLEGGYNGVPFPTGSYTISAIAYDESNGAGNILSTLSLQFTVVPDDEPFPALLRINSGGGNVSFGETEYLADDLFKGNGKSFVNNSITDILDTQQDAIYLSERSTTSNLGSFSYNIPVTTGNYRVVLHFAEIYWGATGGGEGGTGKRVFDVSIEGQPVLADFDLNELVDPMTAVTRSFETTVTDGELTIDFSASVNQPKVSAIEIFGDGEVIIPTDPCQWDQLASSNLSKVEAQSVKLNNKLYVLAGFLSGLKITAETEIYDPITNSWSVGAPMPTAVTHMGAVGVGDEIWILAGFAGNHPGVATNKVQVYNTITDSWSEGPPLPNPRGSGTAAYSNGKIHFFGGLLPDRVTDVGEHYILDVNNQGAGWVAAAPMPNPRNHLSAAAVNGMIYAIGGQYGHDNGVQDQAFMDQYNPITDTWTRKASLPSARSHFEPGTLVHNNKIIIVGGRRGGFFFDDVTQYDPITDQWTELCELPSNLLAPAAKVFGDRLIVANGGENGTCCPKSTTLSIQIEPEIANPDALNVLVYHETNEFRHTSIPAGIEMFNDFASTLGWTLIESQNSAIFNNTDLSGIDVVVWLNTSGNGLLTSTEQEAFETFIRNGGGFVGIHAATDTYRDGTWPWYNELVGGIVQGGIKHTANNTNATMDVVGTHPTVAHLGATWNKDEEYYYWQDNGGYLFPGNTILLNVRSTGSNNYDASRPITWFKNYDGGHSFYTALGHNASDYTDNSNFRTMISQAIIWAAKSDSQAARTPIQIASYKNQDNSIRIFPNPIEEEMVITASEPQQEDSGVLTLFSMNGNMILQQEIKGNSDRINMGFLPTGYYIAVMKFKNVVSEKVVFKK</sequence>
<feature type="domain" description="PKD" evidence="2">
    <location>
        <begin position="43"/>
        <end position="130"/>
    </location>
</feature>
<organism evidence="3 4">
    <name type="scientific">Robiginitalea aurantiaca</name>
    <dbReference type="NCBI Taxonomy" id="3056915"/>
    <lineage>
        <taxon>Bacteria</taxon>
        <taxon>Pseudomonadati</taxon>
        <taxon>Bacteroidota</taxon>
        <taxon>Flavobacteriia</taxon>
        <taxon>Flavobacteriales</taxon>
        <taxon>Flavobacteriaceae</taxon>
        <taxon>Robiginitalea</taxon>
    </lineage>
</organism>
<proteinExistence type="predicted"/>
<protein>
    <submittedName>
        <fullName evidence="3">ThuA domain-containing protein</fullName>
    </submittedName>
</protein>
<dbReference type="InterPro" id="IPR026444">
    <property type="entry name" value="Secre_tail"/>
</dbReference>
<dbReference type="PANTHER" id="PTHR46773:SF5">
    <property type="entry name" value="OS04G0487100 PROTEIN"/>
    <property type="match status" value="1"/>
</dbReference>
<dbReference type="Pfam" id="PF01344">
    <property type="entry name" value="Kelch_1"/>
    <property type="match status" value="1"/>
</dbReference>
<reference evidence="3" key="1">
    <citation type="submission" date="2023-06" db="EMBL/GenBank/DDBJ databases">
        <title>Robiginitalea aurantiacus sp. nov. and Algoriphagus sediminis sp. nov., isolated from coastal sediment.</title>
        <authorList>
            <person name="Zhou Z.Y."/>
            <person name="An J."/>
            <person name="Jia Y.W."/>
            <person name="Du Z.J."/>
        </authorList>
    </citation>
    <scope>NUCLEOTIDE SEQUENCE</scope>
    <source>
        <strain evidence="3">M39</strain>
    </source>
</reference>
<dbReference type="Pfam" id="PF11721">
    <property type="entry name" value="Malectin"/>
    <property type="match status" value="1"/>
</dbReference>
<dbReference type="SUPFAM" id="SSF49299">
    <property type="entry name" value="PKD domain"/>
    <property type="match status" value="1"/>
</dbReference>
<dbReference type="CDD" id="cd00146">
    <property type="entry name" value="PKD"/>
    <property type="match status" value="1"/>
</dbReference>
<name>A0ABT7WGS7_9FLAO</name>
<dbReference type="InterPro" id="IPR013783">
    <property type="entry name" value="Ig-like_fold"/>
</dbReference>
<dbReference type="PROSITE" id="PS50093">
    <property type="entry name" value="PKD"/>
    <property type="match status" value="1"/>
</dbReference>
<dbReference type="PANTHER" id="PTHR46773">
    <property type="match status" value="1"/>
</dbReference>
<dbReference type="SUPFAM" id="SSF52317">
    <property type="entry name" value="Class I glutamine amidotransferase-like"/>
    <property type="match status" value="1"/>
</dbReference>
<dbReference type="InterPro" id="IPR008979">
    <property type="entry name" value="Galactose-bd-like_sf"/>
</dbReference>
<keyword evidence="4" id="KW-1185">Reference proteome</keyword>
<evidence type="ECO:0000256" key="1">
    <source>
        <dbReference type="ARBA" id="ARBA00022729"/>
    </source>
</evidence>
<evidence type="ECO:0000313" key="4">
    <source>
        <dbReference type="Proteomes" id="UP001174839"/>
    </source>
</evidence>
<dbReference type="SUPFAM" id="SSF49785">
    <property type="entry name" value="Galactose-binding domain-like"/>
    <property type="match status" value="1"/>
</dbReference>
<dbReference type="InterPro" id="IPR022409">
    <property type="entry name" value="PKD/Chitinase_dom"/>
</dbReference>
<evidence type="ECO:0000313" key="3">
    <source>
        <dbReference type="EMBL" id="MDM9632121.1"/>
    </source>
</evidence>
<dbReference type="InterPro" id="IPR021720">
    <property type="entry name" value="Malectin_dom"/>
</dbReference>
<accession>A0ABT7WGS7</accession>
<dbReference type="InterPro" id="IPR035986">
    <property type="entry name" value="PKD_dom_sf"/>
</dbReference>
<dbReference type="SMART" id="SM00089">
    <property type="entry name" value="PKD"/>
    <property type="match status" value="1"/>
</dbReference>
<keyword evidence="1" id="KW-0732">Signal</keyword>
<dbReference type="InterPro" id="IPR029062">
    <property type="entry name" value="Class_I_gatase-like"/>
</dbReference>
<dbReference type="Pfam" id="PF06283">
    <property type="entry name" value="ThuA"/>
    <property type="match status" value="1"/>
</dbReference>
<dbReference type="Pfam" id="PF24681">
    <property type="entry name" value="Kelch_KLHDC2_KLHL20_DRC7"/>
    <property type="match status" value="1"/>
</dbReference>
<feature type="non-terminal residue" evidence="3">
    <location>
        <position position="1"/>
    </location>
</feature>
<dbReference type="InterPro" id="IPR029010">
    <property type="entry name" value="ThuA-like"/>
</dbReference>
<dbReference type="InterPro" id="IPR053256">
    <property type="entry name" value="Kelch_repeat-containing"/>
</dbReference>
<dbReference type="Pfam" id="PF18962">
    <property type="entry name" value="Por_Secre_tail"/>
    <property type="match status" value="1"/>
</dbReference>